<evidence type="ECO:0000313" key="2">
    <source>
        <dbReference type="Proteomes" id="UP000004123"/>
    </source>
</evidence>
<organism evidence="1 2">
    <name type="scientific">Prevotella pallens ATCC 700821</name>
    <dbReference type="NCBI Taxonomy" id="997353"/>
    <lineage>
        <taxon>Bacteria</taxon>
        <taxon>Pseudomonadati</taxon>
        <taxon>Bacteroidota</taxon>
        <taxon>Bacteroidia</taxon>
        <taxon>Bacteroidales</taxon>
        <taxon>Prevotellaceae</taxon>
        <taxon>Prevotella</taxon>
    </lineage>
</organism>
<comment type="caution">
    <text evidence="1">The sequence shown here is derived from an EMBL/GenBank/DDBJ whole genome shotgun (WGS) entry which is preliminary data.</text>
</comment>
<dbReference type="Proteomes" id="UP000004123">
    <property type="component" value="Unassembled WGS sequence"/>
</dbReference>
<gene>
    <name evidence="1" type="ORF">HMPREF9144_1860</name>
</gene>
<evidence type="ECO:0000313" key="1">
    <source>
        <dbReference type="EMBL" id="EGQ15918.1"/>
    </source>
</evidence>
<protein>
    <submittedName>
        <fullName evidence="1">Uncharacterized protein</fullName>
    </submittedName>
</protein>
<reference evidence="1 2" key="1">
    <citation type="submission" date="2011-04" db="EMBL/GenBank/DDBJ databases">
        <authorList>
            <person name="Muzny D."/>
            <person name="Qin X."/>
            <person name="Deng J."/>
            <person name="Jiang H."/>
            <person name="Liu Y."/>
            <person name="Qu J."/>
            <person name="Song X.-Z."/>
            <person name="Zhang L."/>
            <person name="Thornton R."/>
            <person name="Coyle M."/>
            <person name="Francisco L."/>
            <person name="Jackson L."/>
            <person name="Javaid M."/>
            <person name="Korchina V."/>
            <person name="Kovar C."/>
            <person name="Mata R."/>
            <person name="Mathew T."/>
            <person name="Ngo R."/>
            <person name="Nguyen L."/>
            <person name="Nguyen N."/>
            <person name="Okwuonu G."/>
            <person name="Ongeri F."/>
            <person name="Pham C."/>
            <person name="Simmons D."/>
            <person name="Wilczek-Boney K."/>
            <person name="Hale W."/>
            <person name="Jakkamsetti A."/>
            <person name="Pham P."/>
            <person name="Ruth R."/>
            <person name="San Lucas F."/>
            <person name="Warren J."/>
            <person name="Zhang J."/>
            <person name="Zhao Z."/>
            <person name="Zhou C."/>
            <person name="Zhu D."/>
            <person name="Lee S."/>
            <person name="Bess C."/>
            <person name="Blankenburg K."/>
            <person name="Forbes L."/>
            <person name="Fu Q."/>
            <person name="Gubbala S."/>
            <person name="Hirani K."/>
            <person name="Jayaseelan J.C."/>
            <person name="Lara F."/>
            <person name="Munidasa M."/>
            <person name="Palculict T."/>
            <person name="Patil S."/>
            <person name="Pu L.-L."/>
            <person name="Saada N."/>
            <person name="Tang L."/>
            <person name="Weissenberger G."/>
            <person name="Zhu Y."/>
            <person name="Hemphill L."/>
            <person name="Shang Y."/>
            <person name="Youmans B."/>
            <person name="Ayvaz T."/>
            <person name="Ross M."/>
            <person name="Santibanez J."/>
            <person name="Aqrawi P."/>
            <person name="Gross S."/>
            <person name="Joshi V."/>
            <person name="Fowler G."/>
            <person name="Nazareth L."/>
            <person name="Reid J."/>
            <person name="Worley K."/>
            <person name="Petrosino J."/>
            <person name="Highlander S."/>
            <person name="Gibbs R."/>
        </authorList>
    </citation>
    <scope>NUCLEOTIDE SEQUENCE [LARGE SCALE GENOMIC DNA]</scope>
    <source>
        <strain evidence="1 2">ATCC 700821</strain>
    </source>
</reference>
<dbReference type="AlphaFoldDB" id="F9DJL9"/>
<proteinExistence type="predicted"/>
<sequence>MDATAHYFRPRNRRKNACLRIWGRYAVLPFLYTSVMNNCP</sequence>
<name>F9DJL9_9BACT</name>
<dbReference type="EMBL" id="AFPY01000096">
    <property type="protein sequence ID" value="EGQ15918.1"/>
    <property type="molecule type" value="Genomic_DNA"/>
</dbReference>
<dbReference type="HOGENOM" id="CLU_3294464_0_0_10"/>
<accession>F9DJL9</accession>